<dbReference type="SUPFAM" id="SSF51430">
    <property type="entry name" value="NAD(P)-linked oxidoreductase"/>
    <property type="match status" value="1"/>
</dbReference>
<feature type="domain" description="NADP-dependent oxidoreductase" evidence="1">
    <location>
        <begin position="18"/>
        <end position="278"/>
    </location>
</feature>
<dbReference type="Gene3D" id="3.20.20.100">
    <property type="entry name" value="NADP-dependent oxidoreductase domain"/>
    <property type="match status" value="1"/>
</dbReference>
<evidence type="ECO:0000313" key="3">
    <source>
        <dbReference type="Proteomes" id="UP001220530"/>
    </source>
</evidence>
<sequence length="299" mass="32794">MQPSRRHGTMGCGISIQAPYYGRGLSEHRVGDFVIDQPRDQFLLTTKVGRYFRRPTEPKTFDRTPWGGGLNMEIVWDYSYDGIIRSYEQSLLRLGLDTIDALLIHDPEAAGHEGGPSLDDLSRSGIRALEELKRNGHIKAIGMGLNASESLDTVARRVPLDFCIVAMPYTLLDQVALKSGMRYCLDNNISVIVGAPYASGILATGPGPQARYRYQIAEPDIQDKARRIQAVCHRHGVSLQSVALQFPLAHPAVVSIIPGAAKPEEVVANIGYLNEEVPLALWSELKAESLIDPDAPVPA</sequence>
<proteinExistence type="predicted"/>
<organism evidence="2 3">
    <name type="scientific">Devosia algicola</name>
    <dbReference type="NCBI Taxonomy" id="3026418"/>
    <lineage>
        <taxon>Bacteria</taxon>
        <taxon>Pseudomonadati</taxon>
        <taxon>Pseudomonadota</taxon>
        <taxon>Alphaproteobacteria</taxon>
        <taxon>Hyphomicrobiales</taxon>
        <taxon>Devosiaceae</taxon>
        <taxon>Devosia</taxon>
    </lineage>
</organism>
<dbReference type="InterPro" id="IPR020471">
    <property type="entry name" value="AKR"/>
</dbReference>
<dbReference type="PANTHER" id="PTHR42686:SF1">
    <property type="entry name" value="GH17980P-RELATED"/>
    <property type="match status" value="1"/>
</dbReference>
<name>A0ABY7YQJ6_9HYPH</name>
<dbReference type="InterPro" id="IPR036812">
    <property type="entry name" value="NAD(P)_OxRdtase_dom_sf"/>
</dbReference>
<evidence type="ECO:0000259" key="1">
    <source>
        <dbReference type="Pfam" id="PF00248"/>
    </source>
</evidence>
<dbReference type="InterPro" id="IPR023210">
    <property type="entry name" value="NADP_OxRdtase_dom"/>
</dbReference>
<dbReference type="Proteomes" id="UP001220530">
    <property type="component" value="Chromosome"/>
</dbReference>
<dbReference type="RefSeq" id="WP_282219846.1">
    <property type="nucleotide sequence ID" value="NZ_CP118246.1"/>
</dbReference>
<evidence type="ECO:0000313" key="2">
    <source>
        <dbReference type="EMBL" id="WDR03452.1"/>
    </source>
</evidence>
<gene>
    <name evidence="2" type="ORF">PSQ19_04920</name>
</gene>
<protein>
    <submittedName>
        <fullName evidence="2">Aldo/keto reductase</fullName>
    </submittedName>
</protein>
<reference evidence="2 3" key="1">
    <citation type="submission" date="2023-02" db="EMBL/GenBank/DDBJ databases">
        <title>Devosia algicola sp. nov., isolated from the phycosphere of marine algae.</title>
        <authorList>
            <person name="Kim J.M."/>
            <person name="Lee J.K."/>
            <person name="Choi B.J."/>
            <person name="Bayburt H."/>
            <person name="Jeon C.O."/>
        </authorList>
    </citation>
    <scope>NUCLEOTIDE SEQUENCE [LARGE SCALE GENOMIC DNA]</scope>
    <source>
        <strain evidence="2 3">G20-9</strain>
    </source>
</reference>
<dbReference type="Pfam" id="PF00248">
    <property type="entry name" value="Aldo_ket_red"/>
    <property type="match status" value="1"/>
</dbReference>
<dbReference type="PANTHER" id="PTHR42686">
    <property type="entry name" value="GH17980P-RELATED"/>
    <property type="match status" value="1"/>
</dbReference>
<accession>A0ABY7YQJ6</accession>
<dbReference type="EMBL" id="CP118246">
    <property type="protein sequence ID" value="WDR03452.1"/>
    <property type="molecule type" value="Genomic_DNA"/>
</dbReference>
<keyword evidence="3" id="KW-1185">Reference proteome</keyword>